<keyword evidence="3" id="KW-0233">DNA recombination</keyword>
<dbReference type="Gene3D" id="1.10.443.10">
    <property type="entry name" value="Intergrase catalytic core"/>
    <property type="match status" value="1"/>
</dbReference>
<keyword evidence="2" id="KW-0238">DNA-binding</keyword>
<comment type="caution">
    <text evidence="5">The sequence shown here is derived from an EMBL/GenBank/DDBJ whole genome shotgun (WGS) entry which is preliminary data.</text>
</comment>
<dbReference type="PANTHER" id="PTHR30349">
    <property type="entry name" value="PHAGE INTEGRASE-RELATED"/>
    <property type="match status" value="1"/>
</dbReference>
<proteinExistence type="inferred from homology"/>
<dbReference type="SUPFAM" id="SSF56349">
    <property type="entry name" value="DNA breaking-rejoining enzymes"/>
    <property type="match status" value="1"/>
</dbReference>
<sequence length="248" mass="27354">MRSNLNQVLALAVRWGVIDQNPVPQTEAILTQRKKVKTISPEQVQDFRAFIRDKAASPTPNTYIQQLDIVDLMLGSGIRIGEALALRKDRIRGLGTEKVSIVVDATLTRDETGLIFAEVPKTDASNREVVLADFATEALQRAIAMDLPGGPYNLVFPSLYGRDNLRQPGNVRDWLAKLVKGTPWEQFPGTHIFRKTVATAVANDDEAGGIESAAKLLGHVDSVTTRKHYVERVPLAPDVSSTLNRFDE</sequence>
<dbReference type="InterPro" id="IPR050090">
    <property type="entry name" value="Tyrosine_recombinase_XerCD"/>
</dbReference>
<dbReference type="PROSITE" id="PS51898">
    <property type="entry name" value="TYR_RECOMBINASE"/>
    <property type="match status" value="1"/>
</dbReference>
<keyword evidence="6" id="KW-1185">Reference proteome</keyword>
<reference evidence="6" key="1">
    <citation type="journal article" date="2019" name="Int. J. Syst. Evol. Microbiol.">
        <title>The Global Catalogue of Microorganisms (GCM) 10K type strain sequencing project: providing services to taxonomists for standard genome sequencing and annotation.</title>
        <authorList>
            <consortium name="The Broad Institute Genomics Platform"/>
            <consortium name="The Broad Institute Genome Sequencing Center for Infectious Disease"/>
            <person name="Wu L."/>
            <person name="Ma J."/>
        </authorList>
    </citation>
    <scope>NUCLEOTIDE SEQUENCE [LARGE SCALE GENOMIC DNA]</scope>
    <source>
        <strain evidence="6">KCTC 33576</strain>
    </source>
</reference>
<accession>A0ABW5XGY5</accession>
<organism evidence="5 6">
    <name type="scientific">Populibacterium corticicola</name>
    <dbReference type="NCBI Taxonomy" id="1812826"/>
    <lineage>
        <taxon>Bacteria</taxon>
        <taxon>Bacillati</taxon>
        <taxon>Actinomycetota</taxon>
        <taxon>Actinomycetes</taxon>
        <taxon>Micrococcales</taxon>
        <taxon>Jonesiaceae</taxon>
        <taxon>Populibacterium</taxon>
    </lineage>
</organism>
<gene>
    <name evidence="5" type="primary">xerC</name>
    <name evidence="5" type="ORF">ACFSYH_10425</name>
</gene>
<dbReference type="InterPro" id="IPR011010">
    <property type="entry name" value="DNA_brk_join_enz"/>
</dbReference>
<name>A0ABW5XGY5_9MICO</name>
<evidence type="ECO:0000313" key="5">
    <source>
        <dbReference type="EMBL" id="MFD2840983.1"/>
    </source>
</evidence>
<evidence type="ECO:0000313" key="6">
    <source>
        <dbReference type="Proteomes" id="UP001597391"/>
    </source>
</evidence>
<protein>
    <submittedName>
        <fullName evidence="5">Tyrosine recombinase XerC</fullName>
    </submittedName>
</protein>
<dbReference type="InterPro" id="IPR002104">
    <property type="entry name" value="Integrase_catalytic"/>
</dbReference>
<feature type="domain" description="Tyr recombinase" evidence="4">
    <location>
        <begin position="34"/>
        <end position="244"/>
    </location>
</feature>
<evidence type="ECO:0000256" key="3">
    <source>
        <dbReference type="ARBA" id="ARBA00023172"/>
    </source>
</evidence>
<dbReference type="InterPro" id="IPR013762">
    <property type="entry name" value="Integrase-like_cat_sf"/>
</dbReference>
<dbReference type="EMBL" id="JBHUOP010000004">
    <property type="protein sequence ID" value="MFD2840983.1"/>
    <property type="molecule type" value="Genomic_DNA"/>
</dbReference>
<dbReference type="PANTHER" id="PTHR30349:SF41">
    <property type="entry name" value="INTEGRASE_RECOMBINASE PROTEIN MJ0367-RELATED"/>
    <property type="match status" value="1"/>
</dbReference>
<evidence type="ECO:0000259" key="4">
    <source>
        <dbReference type="PROSITE" id="PS51898"/>
    </source>
</evidence>
<evidence type="ECO:0000256" key="2">
    <source>
        <dbReference type="ARBA" id="ARBA00023125"/>
    </source>
</evidence>
<evidence type="ECO:0000256" key="1">
    <source>
        <dbReference type="ARBA" id="ARBA00008857"/>
    </source>
</evidence>
<comment type="similarity">
    <text evidence="1">Belongs to the 'phage' integrase family.</text>
</comment>
<dbReference type="Pfam" id="PF00589">
    <property type="entry name" value="Phage_integrase"/>
    <property type="match status" value="1"/>
</dbReference>
<dbReference type="RefSeq" id="WP_377466910.1">
    <property type="nucleotide sequence ID" value="NZ_JBHUOP010000004.1"/>
</dbReference>
<dbReference type="Proteomes" id="UP001597391">
    <property type="component" value="Unassembled WGS sequence"/>
</dbReference>